<dbReference type="EMBL" id="RWGY01000013">
    <property type="protein sequence ID" value="TVU25854.1"/>
    <property type="molecule type" value="Genomic_DNA"/>
</dbReference>
<sequence>MGRGGEGEETAVPLLENKPPALYSEGCPGCAIDRRKAEFKGIPYMFFFHIWIINLVSIHHCMELHDHAT</sequence>
<dbReference type="Gramene" id="TVU25854">
    <property type="protein sequence ID" value="TVU25854"/>
    <property type="gene ID" value="EJB05_28365"/>
</dbReference>
<comment type="caution">
    <text evidence="1">The sequence shown here is derived from an EMBL/GenBank/DDBJ whole genome shotgun (WGS) entry which is preliminary data.</text>
</comment>
<proteinExistence type="predicted"/>
<evidence type="ECO:0000313" key="2">
    <source>
        <dbReference type="Proteomes" id="UP000324897"/>
    </source>
</evidence>
<protein>
    <submittedName>
        <fullName evidence="1">Uncharacterized protein</fullName>
    </submittedName>
</protein>
<dbReference type="Proteomes" id="UP000324897">
    <property type="component" value="Chromosome 2"/>
</dbReference>
<name>A0A5J9UR44_9POAL</name>
<evidence type="ECO:0000313" key="1">
    <source>
        <dbReference type="EMBL" id="TVU25854.1"/>
    </source>
</evidence>
<keyword evidence="2" id="KW-1185">Reference proteome</keyword>
<dbReference type="AlphaFoldDB" id="A0A5J9UR44"/>
<organism evidence="1 2">
    <name type="scientific">Eragrostis curvula</name>
    <name type="common">weeping love grass</name>
    <dbReference type="NCBI Taxonomy" id="38414"/>
    <lineage>
        <taxon>Eukaryota</taxon>
        <taxon>Viridiplantae</taxon>
        <taxon>Streptophyta</taxon>
        <taxon>Embryophyta</taxon>
        <taxon>Tracheophyta</taxon>
        <taxon>Spermatophyta</taxon>
        <taxon>Magnoliopsida</taxon>
        <taxon>Liliopsida</taxon>
        <taxon>Poales</taxon>
        <taxon>Poaceae</taxon>
        <taxon>PACMAD clade</taxon>
        <taxon>Chloridoideae</taxon>
        <taxon>Eragrostideae</taxon>
        <taxon>Eragrostidinae</taxon>
        <taxon>Eragrostis</taxon>
    </lineage>
</organism>
<reference evidence="1 2" key="1">
    <citation type="journal article" date="2019" name="Sci. Rep.">
        <title>A high-quality genome of Eragrostis curvula grass provides insights into Poaceae evolution and supports new strategies to enhance forage quality.</title>
        <authorList>
            <person name="Carballo J."/>
            <person name="Santos B.A.C.M."/>
            <person name="Zappacosta D."/>
            <person name="Garbus I."/>
            <person name="Selva J.P."/>
            <person name="Gallo C.A."/>
            <person name="Diaz A."/>
            <person name="Albertini E."/>
            <person name="Caccamo M."/>
            <person name="Echenique V."/>
        </authorList>
    </citation>
    <scope>NUCLEOTIDE SEQUENCE [LARGE SCALE GENOMIC DNA]</scope>
    <source>
        <strain evidence="2">cv. Victoria</strain>
        <tissue evidence="1">Leaf</tissue>
    </source>
</reference>
<feature type="non-terminal residue" evidence="1">
    <location>
        <position position="1"/>
    </location>
</feature>
<accession>A0A5J9UR44</accession>
<dbReference type="OrthoDB" id="10262656at2759"/>
<gene>
    <name evidence="1" type="ORF">EJB05_28365</name>
</gene>